<dbReference type="PANTHER" id="PTHR30336">
    <property type="entry name" value="INNER MEMBRANE PROTEIN, PROBABLE PERMEASE"/>
    <property type="match status" value="1"/>
</dbReference>
<dbReference type="PATRIC" id="fig|1200352.3.peg.1802"/>
<name>S4XLD6_9CORY</name>
<evidence type="ECO:0000259" key="2">
    <source>
        <dbReference type="Pfam" id="PF02698"/>
    </source>
</evidence>
<reference evidence="3 4" key="1">
    <citation type="submission" date="2012-06" db="EMBL/GenBank/DDBJ databases">
        <title>Complete genome sequence of Corynebacterium terpenotabidum Y-11 (=DSM 44721).</title>
        <authorList>
            <person name="Ruckert C."/>
            <person name="Albersmeier A."/>
            <person name="Al-Dilaimi A."/>
            <person name="Szczepanowski R."/>
            <person name="Kalinowski J."/>
        </authorList>
    </citation>
    <scope>NUCLEOTIDE SEQUENCE [LARGE SCALE GENOMIC DNA]</scope>
    <source>
        <strain evidence="3 4">Y-11</strain>
    </source>
</reference>
<dbReference type="GO" id="GO:0043164">
    <property type="term" value="P:Gram-negative-bacterium-type cell wall biogenesis"/>
    <property type="evidence" value="ECO:0007669"/>
    <property type="project" value="TreeGrafter"/>
</dbReference>
<keyword evidence="4" id="KW-1185">Reference proteome</keyword>
<keyword evidence="1" id="KW-1133">Transmembrane helix</keyword>
<keyword evidence="1" id="KW-0812">Transmembrane</keyword>
<gene>
    <name evidence="3" type="ORF">A606_08860</name>
</gene>
<dbReference type="InterPro" id="IPR003848">
    <property type="entry name" value="DUF218"/>
</dbReference>
<protein>
    <recommendedName>
        <fullName evidence="2">DUF218 domain-containing protein</fullName>
    </recommendedName>
</protein>
<dbReference type="InterPro" id="IPR051599">
    <property type="entry name" value="Cell_Envelope_Assoc"/>
</dbReference>
<dbReference type="InterPro" id="IPR014729">
    <property type="entry name" value="Rossmann-like_a/b/a_fold"/>
</dbReference>
<dbReference type="AlphaFoldDB" id="S4XLD6"/>
<dbReference type="OrthoDB" id="9782395at2"/>
<dbReference type="STRING" id="1200352.A606_08860"/>
<evidence type="ECO:0000313" key="3">
    <source>
        <dbReference type="EMBL" id="AGP31413.1"/>
    </source>
</evidence>
<dbReference type="RefSeq" id="WP_020441769.1">
    <property type="nucleotide sequence ID" value="NC_021663.1"/>
</dbReference>
<dbReference type="GO" id="GO:0005886">
    <property type="term" value="C:plasma membrane"/>
    <property type="evidence" value="ECO:0007669"/>
    <property type="project" value="TreeGrafter"/>
</dbReference>
<dbReference type="CDD" id="cd06259">
    <property type="entry name" value="YdcF-like"/>
    <property type="match status" value="1"/>
</dbReference>
<dbReference type="HOGENOM" id="CLU_051474_2_0_11"/>
<keyword evidence="1" id="KW-0472">Membrane</keyword>
<dbReference type="eggNOG" id="COG1434">
    <property type="taxonomic scope" value="Bacteria"/>
</dbReference>
<feature type="transmembrane region" description="Helical" evidence="1">
    <location>
        <begin position="98"/>
        <end position="120"/>
    </location>
</feature>
<feature type="transmembrane region" description="Helical" evidence="1">
    <location>
        <begin position="58"/>
        <end position="78"/>
    </location>
</feature>
<dbReference type="GO" id="GO:0000270">
    <property type="term" value="P:peptidoglycan metabolic process"/>
    <property type="evidence" value="ECO:0007669"/>
    <property type="project" value="TreeGrafter"/>
</dbReference>
<proteinExistence type="predicted"/>
<sequence>MSVLVVVTLLLVIAVAVTAWSVKARSRWAGNGLLVGAVGLLMWGWLLVAAAGAGFAGWMWLTFGLAQAVVVLVGWLTARWMGDALPGVDGRGWFHLSTVVAAAELLSLGAGAVVTVLQAVRHIGDGGDDSRFSLVVIGSAGLLLWLTAVGSMIRFLRDVGAGRRRRTPDRADAVIVLGAGLVNDRVSDLLACRLDRGAAAWQTITRHRPASSTPLIVSGGRGADEPCPEAEAMHRYLASRGFPRGAVLEEDQATDTTENLHFSLDLLQQRGVRNPFVVVCTSDFHVLRTERIVAMLEAERGDNGVPFRAVVLGAPTPKPAIPASYLREYVALTIHRLIGRA</sequence>
<feature type="domain" description="DUF218" evidence="2">
    <location>
        <begin position="172"/>
        <end position="330"/>
    </location>
</feature>
<dbReference type="Gene3D" id="3.40.50.620">
    <property type="entry name" value="HUPs"/>
    <property type="match status" value="1"/>
</dbReference>
<evidence type="ECO:0000256" key="1">
    <source>
        <dbReference type="SAM" id="Phobius"/>
    </source>
</evidence>
<dbReference type="PANTHER" id="PTHR30336:SF4">
    <property type="entry name" value="ENVELOPE BIOGENESIS FACTOR ELYC"/>
    <property type="match status" value="1"/>
</dbReference>
<dbReference type="Proteomes" id="UP000014809">
    <property type="component" value="Chromosome"/>
</dbReference>
<dbReference type="Pfam" id="PF02698">
    <property type="entry name" value="DUF218"/>
    <property type="match status" value="1"/>
</dbReference>
<evidence type="ECO:0000313" key="4">
    <source>
        <dbReference type="Proteomes" id="UP000014809"/>
    </source>
</evidence>
<accession>S4XLD6</accession>
<organism evidence="3 4">
    <name type="scientific">Corynebacterium terpenotabidum Y-11</name>
    <dbReference type="NCBI Taxonomy" id="1200352"/>
    <lineage>
        <taxon>Bacteria</taxon>
        <taxon>Bacillati</taxon>
        <taxon>Actinomycetota</taxon>
        <taxon>Actinomycetes</taxon>
        <taxon>Mycobacteriales</taxon>
        <taxon>Corynebacteriaceae</taxon>
        <taxon>Corynebacterium</taxon>
    </lineage>
</organism>
<dbReference type="EMBL" id="CP003696">
    <property type="protein sequence ID" value="AGP31413.1"/>
    <property type="molecule type" value="Genomic_DNA"/>
</dbReference>
<feature type="transmembrane region" description="Helical" evidence="1">
    <location>
        <begin position="29"/>
        <end position="51"/>
    </location>
</feature>
<feature type="transmembrane region" description="Helical" evidence="1">
    <location>
        <begin position="132"/>
        <end position="156"/>
    </location>
</feature>
<dbReference type="KEGG" id="cter:A606_08860"/>